<organism evidence="9 10">
    <name type="scientific">Eubacterium album</name>
    <dbReference type="NCBI Taxonomy" id="2978477"/>
    <lineage>
        <taxon>Bacteria</taxon>
        <taxon>Bacillati</taxon>
        <taxon>Bacillota</taxon>
        <taxon>Clostridia</taxon>
        <taxon>Eubacteriales</taxon>
        <taxon>Eubacteriaceae</taxon>
        <taxon>Eubacterium</taxon>
    </lineage>
</organism>
<dbReference type="Gene3D" id="3.40.50.2300">
    <property type="match status" value="1"/>
</dbReference>
<evidence type="ECO:0000313" key="10">
    <source>
        <dbReference type="Proteomes" id="UP001431199"/>
    </source>
</evidence>
<dbReference type="RefSeq" id="WP_260978829.1">
    <property type="nucleotide sequence ID" value="NZ_JAODBU010000008.1"/>
</dbReference>
<keyword evidence="6" id="KW-0597">Phosphoprotein</keyword>
<sequence>MKTLMIVEDEKLIRQGIKSMVLRSGVDVEEIIECNNGLAALEILEKQNVDVMFTDIRMPKMDGISLVKEIQKMTKKPLIAAISGFDEFDYAVEMMRNGVNEYILKPVDRDKLAKVLKKFDDIITEEKESYEKQRQVVYQQMQYMMIYDNVTHKEMQSITEMARAYFQVKNFVVCCFSCPESEIDDEMDGKYYYLEGKDSLNILIVDSEYKDEVLKSFDNYYIGISNVYYNLLDLRQAYHEAATMRKTAFETMIKRVDAAKFSKPDEEYEYGVKFMMQTANLICSNKLDEAIEQLESFVDGVKARKYYINEFKEQMEIILNTTIKVYQNTLKVGEDDIMELSDIYSFQTIDEYMEVVKRWIRGFDELVSTDIDEHKANIKIKNAIKYIQENYATDLNMAVVSNYVSMNYSLFSFTFKQYTGTNFVNYLKDIRIGEAKKLLTDTDMKINEISQAVGYEHEKHFMKTFKAITGLTPSQYRNNLG</sequence>
<dbReference type="Pfam" id="PF00072">
    <property type="entry name" value="Response_reg"/>
    <property type="match status" value="1"/>
</dbReference>
<dbReference type="PANTHER" id="PTHR43280:SF2">
    <property type="entry name" value="HTH-TYPE TRANSCRIPTIONAL REGULATOR EXSA"/>
    <property type="match status" value="1"/>
</dbReference>
<name>A0ABT2M1H7_9FIRM</name>
<keyword evidence="2" id="KW-0805">Transcription regulation</keyword>
<evidence type="ECO:0000259" key="8">
    <source>
        <dbReference type="PROSITE" id="PS50110"/>
    </source>
</evidence>
<feature type="modified residue" description="4-aspartylphosphate" evidence="6">
    <location>
        <position position="55"/>
    </location>
</feature>
<dbReference type="PROSITE" id="PS50110">
    <property type="entry name" value="RESPONSE_REGULATORY"/>
    <property type="match status" value="1"/>
</dbReference>
<evidence type="ECO:0000256" key="3">
    <source>
        <dbReference type="ARBA" id="ARBA00023125"/>
    </source>
</evidence>
<comment type="function">
    <text evidence="5">May play the central regulatory role in sporulation. It may be an element of the effector pathway responsible for the activation of sporulation genes in response to nutritional stress. Spo0A may act in concert with spo0H (a sigma factor) to control the expression of some genes that are critical to the sporulation process.</text>
</comment>
<reference evidence="9" key="1">
    <citation type="submission" date="2022-09" db="EMBL/GenBank/DDBJ databases">
        <title>Eubacterium sp. LFL-14 isolated from human feces.</title>
        <authorList>
            <person name="Liu F."/>
        </authorList>
    </citation>
    <scope>NUCLEOTIDE SEQUENCE</scope>
    <source>
        <strain evidence="9">LFL-14</strain>
    </source>
</reference>
<accession>A0ABT2M1H7</accession>
<dbReference type="InterPro" id="IPR018060">
    <property type="entry name" value="HTH_AraC"/>
</dbReference>
<keyword evidence="10" id="KW-1185">Reference proteome</keyword>
<evidence type="ECO:0000256" key="2">
    <source>
        <dbReference type="ARBA" id="ARBA00023015"/>
    </source>
</evidence>
<evidence type="ECO:0000256" key="4">
    <source>
        <dbReference type="ARBA" id="ARBA00023163"/>
    </source>
</evidence>
<dbReference type="EMBL" id="JAODBU010000008">
    <property type="protein sequence ID" value="MCT7399379.1"/>
    <property type="molecule type" value="Genomic_DNA"/>
</dbReference>
<keyword evidence="3" id="KW-0238">DNA-binding</keyword>
<dbReference type="PROSITE" id="PS00041">
    <property type="entry name" value="HTH_ARAC_FAMILY_1"/>
    <property type="match status" value="1"/>
</dbReference>
<dbReference type="CDD" id="cd17536">
    <property type="entry name" value="REC_YesN-like"/>
    <property type="match status" value="1"/>
</dbReference>
<keyword evidence="4" id="KW-0804">Transcription</keyword>
<feature type="domain" description="Response regulatory" evidence="8">
    <location>
        <begin position="3"/>
        <end position="120"/>
    </location>
</feature>
<evidence type="ECO:0000313" key="9">
    <source>
        <dbReference type="EMBL" id="MCT7399379.1"/>
    </source>
</evidence>
<dbReference type="PROSITE" id="PS01124">
    <property type="entry name" value="HTH_ARAC_FAMILY_2"/>
    <property type="match status" value="1"/>
</dbReference>
<evidence type="ECO:0000256" key="5">
    <source>
        <dbReference type="ARBA" id="ARBA00024867"/>
    </source>
</evidence>
<dbReference type="SUPFAM" id="SSF52172">
    <property type="entry name" value="CheY-like"/>
    <property type="match status" value="1"/>
</dbReference>
<dbReference type="InterPro" id="IPR009057">
    <property type="entry name" value="Homeodomain-like_sf"/>
</dbReference>
<dbReference type="Pfam" id="PF12833">
    <property type="entry name" value="HTH_18"/>
    <property type="match status" value="1"/>
</dbReference>
<protein>
    <recommendedName>
        <fullName evidence="1">Stage 0 sporulation protein A homolog</fullName>
    </recommendedName>
</protein>
<dbReference type="InterPro" id="IPR018062">
    <property type="entry name" value="HTH_AraC-typ_CS"/>
</dbReference>
<dbReference type="SMART" id="SM00448">
    <property type="entry name" value="REC"/>
    <property type="match status" value="1"/>
</dbReference>
<evidence type="ECO:0000256" key="6">
    <source>
        <dbReference type="PROSITE-ProRule" id="PRU00169"/>
    </source>
</evidence>
<dbReference type="Gene3D" id="1.10.10.60">
    <property type="entry name" value="Homeodomain-like"/>
    <property type="match status" value="2"/>
</dbReference>
<comment type="caution">
    <text evidence="9">The sequence shown here is derived from an EMBL/GenBank/DDBJ whole genome shotgun (WGS) entry which is preliminary data.</text>
</comment>
<dbReference type="PANTHER" id="PTHR43280">
    <property type="entry name" value="ARAC-FAMILY TRANSCRIPTIONAL REGULATOR"/>
    <property type="match status" value="1"/>
</dbReference>
<evidence type="ECO:0000256" key="1">
    <source>
        <dbReference type="ARBA" id="ARBA00018672"/>
    </source>
</evidence>
<evidence type="ECO:0000259" key="7">
    <source>
        <dbReference type="PROSITE" id="PS01124"/>
    </source>
</evidence>
<dbReference type="InterPro" id="IPR011006">
    <property type="entry name" value="CheY-like_superfamily"/>
</dbReference>
<dbReference type="PRINTS" id="PR00032">
    <property type="entry name" value="HTHARAC"/>
</dbReference>
<dbReference type="Proteomes" id="UP001431199">
    <property type="component" value="Unassembled WGS sequence"/>
</dbReference>
<dbReference type="SUPFAM" id="SSF46689">
    <property type="entry name" value="Homeodomain-like"/>
    <property type="match status" value="2"/>
</dbReference>
<dbReference type="SMART" id="SM00342">
    <property type="entry name" value="HTH_ARAC"/>
    <property type="match status" value="1"/>
</dbReference>
<gene>
    <name evidence="9" type="ORF">N5B56_09830</name>
</gene>
<dbReference type="InterPro" id="IPR001789">
    <property type="entry name" value="Sig_transdc_resp-reg_receiver"/>
</dbReference>
<dbReference type="InterPro" id="IPR020449">
    <property type="entry name" value="Tscrpt_reg_AraC-type_HTH"/>
</dbReference>
<proteinExistence type="predicted"/>
<feature type="domain" description="HTH araC/xylS-type" evidence="7">
    <location>
        <begin position="381"/>
        <end position="479"/>
    </location>
</feature>